<evidence type="ECO:0000313" key="4">
    <source>
        <dbReference type="Proteomes" id="UP000005835"/>
    </source>
</evidence>
<feature type="chain" id="PRO_5003846560" description="Conjugal transfer protein TraH" evidence="2">
    <location>
        <begin position="33"/>
        <end position="484"/>
    </location>
</feature>
<proteinExistence type="predicted"/>
<dbReference type="RefSeq" id="WP_005437082.1">
    <property type="nucleotide sequence ID" value="NZ_JH815521.1"/>
</dbReference>
<evidence type="ECO:0000256" key="2">
    <source>
        <dbReference type="SAM" id="SignalP"/>
    </source>
</evidence>
<dbReference type="Proteomes" id="UP000005835">
    <property type="component" value="Unassembled WGS sequence"/>
</dbReference>
<dbReference type="OrthoDB" id="9797479at2"/>
<evidence type="ECO:0008006" key="5">
    <source>
        <dbReference type="Google" id="ProtNLM"/>
    </source>
</evidence>
<feature type="signal peptide" evidence="2">
    <location>
        <begin position="1"/>
        <end position="32"/>
    </location>
</feature>
<protein>
    <recommendedName>
        <fullName evidence="5">Conjugal transfer protein TraH</fullName>
    </recommendedName>
</protein>
<dbReference type="InterPro" id="IPR010927">
    <property type="entry name" value="T4SS_TraH"/>
</dbReference>
<dbReference type="Pfam" id="PF06122">
    <property type="entry name" value="TraH"/>
    <property type="match status" value="1"/>
</dbReference>
<dbReference type="STRING" id="742823.HMPREF9465_02215"/>
<keyword evidence="2" id="KW-0732">Signal</keyword>
<accession>K1JU96</accession>
<feature type="compositionally biased region" description="Basic and acidic residues" evidence="1">
    <location>
        <begin position="190"/>
        <end position="203"/>
    </location>
</feature>
<feature type="region of interest" description="Disordered" evidence="1">
    <location>
        <begin position="186"/>
        <end position="218"/>
    </location>
</feature>
<dbReference type="PATRIC" id="fig|742823.3.peg.2225"/>
<gene>
    <name evidence="3" type="ORF">HMPREF9465_02215</name>
</gene>
<keyword evidence="4" id="KW-1185">Reference proteome</keyword>
<dbReference type="eggNOG" id="ENOG502ZB1J">
    <property type="taxonomic scope" value="Bacteria"/>
</dbReference>
<name>K1JU96_9BURK</name>
<dbReference type="AlphaFoldDB" id="K1JU96"/>
<reference evidence="3 4" key="1">
    <citation type="submission" date="2012-05" db="EMBL/GenBank/DDBJ databases">
        <title>The Genome Sequence of Sutterella wadsworthensis 2_1_59BFAA.</title>
        <authorList>
            <consortium name="The Broad Institute Genome Sequencing Platform"/>
            <person name="Earl A."/>
            <person name="Ward D."/>
            <person name="Feldgarden M."/>
            <person name="Gevers D."/>
            <person name="Daigneault M."/>
            <person name="Strauss J."/>
            <person name="Allen-Vercoe E."/>
            <person name="Walker B."/>
            <person name="Young S.K."/>
            <person name="Zeng Q."/>
            <person name="Gargeya S."/>
            <person name="Fitzgerald M."/>
            <person name="Haas B."/>
            <person name="Abouelleil A."/>
            <person name="Alvarado L."/>
            <person name="Arachchi H.M."/>
            <person name="Berlin A.M."/>
            <person name="Chapman S.B."/>
            <person name="Goldberg J."/>
            <person name="Griggs A."/>
            <person name="Gujja S."/>
            <person name="Hansen M."/>
            <person name="Howarth C."/>
            <person name="Imamovic A."/>
            <person name="Larimer J."/>
            <person name="McCowen C."/>
            <person name="Montmayeur A."/>
            <person name="Murphy C."/>
            <person name="Neiman D."/>
            <person name="Pearson M."/>
            <person name="Priest M."/>
            <person name="Roberts A."/>
            <person name="Saif S."/>
            <person name="Shea T."/>
            <person name="Sisk P."/>
            <person name="Sykes S."/>
            <person name="Wortman J."/>
            <person name="Nusbaum C."/>
            <person name="Birren B."/>
        </authorList>
    </citation>
    <scope>NUCLEOTIDE SEQUENCE [LARGE SCALE GENOMIC DNA]</scope>
    <source>
        <strain evidence="3 4">2_1_59BFAA</strain>
    </source>
</reference>
<evidence type="ECO:0000313" key="3">
    <source>
        <dbReference type="EMBL" id="EKB30208.1"/>
    </source>
</evidence>
<comment type="caution">
    <text evidence="3">The sequence shown here is derived from an EMBL/GenBank/DDBJ whole genome shotgun (WGS) entry which is preliminary data.</text>
</comment>
<dbReference type="EMBL" id="ADMG01000051">
    <property type="protein sequence ID" value="EKB30208.1"/>
    <property type="molecule type" value="Genomic_DNA"/>
</dbReference>
<evidence type="ECO:0000256" key="1">
    <source>
        <dbReference type="SAM" id="MobiDB-lite"/>
    </source>
</evidence>
<dbReference type="HOGENOM" id="CLU_038342_1_1_4"/>
<organism evidence="3 4">
    <name type="scientific">Sutterella wadsworthensis 2_1_59BFAA</name>
    <dbReference type="NCBI Taxonomy" id="742823"/>
    <lineage>
        <taxon>Bacteria</taxon>
        <taxon>Pseudomonadati</taxon>
        <taxon>Pseudomonadota</taxon>
        <taxon>Betaproteobacteria</taxon>
        <taxon>Burkholderiales</taxon>
        <taxon>Sutterellaceae</taxon>
        <taxon>Sutterella</taxon>
    </lineage>
</organism>
<sequence length="484" mass="52295">MKRRNSFAPHLPKPALLPLLVLLALPPCTSQAGFLQEFYDDAGLQSSYTAPGLYASASMDTVTGGRFILKANREDFQPYYLQGPELKAGCGGIDVFLGAFSIPSKDEFVSFVRSIGTALPGLAFHAALQSLAPDLNEQISQFRDMLMRYASMLGDSCQVAENIMNAGPNEWISTLGHKARNSLRSLGQAEDAHDADSLTRADGGKVVSSAPTRTDTGGNIVEASELNLTWALLISGKGSQRLTQEKREVMMSLIGTRVFVKKGSGTSTTIEERNYPALDLLNAVLGEPGSDKTPTEAVVYKCDEKDKCLNPTRTTYIDVNLNNQIYKAMTNYRSSLVYRDVSRVTAEEMTMLATISSLPLLKLAELAASPRMINFSDGMLQTFAQVAAYEAILTAVGQLTEDAKSVVSSSSAKSANSQATEYAQTLVARCDVLRAELLSREKVMSGRVSQVSSLISYISHLQRTIYGDSAIEALSTMPGSGITQ</sequence>